<dbReference type="InterPro" id="IPR038606">
    <property type="entry name" value="To_sf"/>
</dbReference>
<organism evidence="2 3">
    <name type="scientific">Nicrophorus vespilloides</name>
    <name type="common">Boreal carrion beetle</name>
    <dbReference type="NCBI Taxonomy" id="110193"/>
    <lineage>
        <taxon>Eukaryota</taxon>
        <taxon>Metazoa</taxon>
        <taxon>Ecdysozoa</taxon>
        <taxon>Arthropoda</taxon>
        <taxon>Hexapoda</taxon>
        <taxon>Insecta</taxon>
        <taxon>Pterygota</taxon>
        <taxon>Neoptera</taxon>
        <taxon>Endopterygota</taxon>
        <taxon>Coleoptera</taxon>
        <taxon>Polyphaga</taxon>
        <taxon>Staphyliniformia</taxon>
        <taxon>Silphidae</taxon>
        <taxon>Nicrophorinae</taxon>
        <taxon>Nicrophorus</taxon>
    </lineage>
</organism>
<reference evidence="3" key="1">
    <citation type="submission" date="2025-08" db="UniProtKB">
        <authorList>
            <consortium name="RefSeq"/>
        </authorList>
    </citation>
    <scope>IDENTIFICATION</scope>
    <source>
        <tissue evidence="3">Whole Larva</tissue>
    </source>
</reference>
<dbReference type="SMART" id="SM00700">
    <property type="entry name" value="JHBP"/>
    <property type="match status" value="1"/>
</dbReference>
<feature type="chain" id="PRO_5045978444" evidence="1">
    <location>
        <begin position="17"/>
        <end position="239"/>
    </location>
</feature>
<keyword evidence="1" id="KW-0732">Signal</keyword>
<protein>
    <submittedName>
        <fullName evidence="3">Uncharacterized protein LOC108565833</fullName>
    </submittedName>
</protein>
<dbReference type="RefSeq" id="XP_017780968.1">
    <property type="nucleotide sequence ID" value="XM_017925479.1"/>
</dbReference>
<dbReference type="Pfam" id="PF06585">
    <property type="entry name" value="JHBP"/>
    <property type="match status" value="1"/>
</dbReference>
<feature type="signal peptide" evidence="1">
    <location>
        <begin position="1"/>
        <end position="16"/>
    </location>
</feature>
<name>A0ABM1N2B8_NICVS</name>
<evidence type="ECO:0000313" key="2">
    <source>
        <dbReference type="Proteomes" id="UP000695000"/>
    </source>
</evidence>
<dbReference type="PANTHER" id="PTHR11008:SF41">
    <property type="entry name" value="RE70318P"/>
    <property type="match status" value="1"/>
</dbReference>
<dbReference type="Proteomes" id="UP000695000">
    <property type="component" value="Unplaced"/>
</dbReference>
<sequence>MLPILLLISFAALAYSDLAQLVKPCNRTGDINACLLNNLESAKEDIINGIPELMIPNLKVIFITHSSINITNLKIDLWNFNITGLEKFVIKSIDTDLNNRIIKVTIMLPYLDGIGSYKIKGNLFNLNLDSMGELTGNATNSILHYTLRLTVAERNRDFHLMRESQEFKINMKSGVFYCHFDNLYLGSNELTETMNRIINHNSYYMFEMLIPFLENILDDIVGNAIDLVFARYSFDEMFP</sequence>
<dbReference type="GeneID" id="108565833"/>
<evidence type="ECO:0000313" key="3">
    <source>
        <dbReference type="RefSeq" id="XP_017780968.1"/>
    </source>
</evidence>
<accession>A0ABM1N2B8</accession>
<keyword evidence="2" id="KW-1185">Reference proteome</keyword>
<dbReference type="Gene3D" id="3.15.10.30">
    <property type="entry name" value="Haemolymph juvenile hormone binding protein"/>
    <property type="match status" value="1"/>
</dbReference>
<proteinExistence type="predicted"/>
<evidence type="ECO:0000256" key="1">
    <source>
        <dbReference type="SAM" id="SignalP"/>
    </source>
</evidence>
<gene>
    <name evidence="3" type="primary">LOC108565833</name>
</gene>
<dbReference type="PANTHER" id="PTHR11008">
    <property type="entry name" value="PROTEIN TAKEOUT-LIKE PROTEIN"/>
    <property type="match status" value="1"/>
</dbReference>
<dbReference type="InterPro" id="IPR010562">
    <property type="entry name" value="Haemolymph_juvenile_hormone-bd"/>
</dbReference>